<name>A0A2M7XCY7_9BACT</name>
<evidence type="ECO:0000313" key="2">
    <source>
        <dbReference type="EMBL" id="PJA45729.1"/>
    </source>
</evidence>
<comment type="caution">
    <text evidence="2">The sequence shown here is derived from an EMBL/GenBank/DDBJ whole genome shotgun (WGS) entry which is preliminary data.</text>
</comment>
<organism evidence="2 3">
    <name type="scientific">Candidatus Uhrbacteria bacterium CG_4_9_14_3_um_filter_41_35</name>
    <dbReference type="NCBI Taxonomy" id="1975034"/>
    <lineage>
        <taxon>Bacteria</taxon>
        <taxon>Candidatus Uhriibacteriota</taxon>
    </lineage>
</organism>
<dbReference type="EMBL" id="PFWT01000026">
    <property type="protein sequence ID" value="PJA45729.1"/>
    <property type="molecule type" value="Genomic_DNA"/>
</dbReference>
<dbReference type="Proteomes" id="UP000231263">
    <property type="component" value="Unassembled WGS sequence"/>
</dbReference>
<reference evidence="3" key="1">
    <citation type="submission" date="2017-09" db="EMBL/GenBank/DDBJ databases">
        <title>Depth-based differentiation of microbial function through sediment-hosted aquifers and enrichment of novel symbionts in the deep terrestrial subsurface.</title>
        <authorList>
            <person name="Probst A.J."/>
            <person name="Ladd B."/>
            <person name="Jarett J.K."/>
            <person name="Geller-Mcgrath D.E."/>
            <person name="Sieber C.M.K."/>
            <person name="Emerson J.B."/>
            <person name="Anantharaman K."/>
            <person name="Thomas B.C."/>
            <person name="Malmstrom R."/>
            <person name="Stieglmeier M."/>
            <person name="Klingl A."/>
            <person name="Woyke T."/>
            <person name="Ryan C.M."/>
            <person name="Banfield J.F."/>
        </authorList>
    </citation>
    <scope>NUCLEOTIDE SEQUENCE [LARGE SCALE GENOMIC DNA]</scope>
</reference>
<sequence length="1356" mass="137961">MTNASTFGQRTLSALLAGATILWAVGIASLAVPQAAHAASPGDRIKSSALSAVYFYGYDGTRSTYPNLKTYETWHNGFDGVKTVSDSELSSLQLSGNVVYRPGSRWIKVDTAYETYAVSTNGTIHWIETEPVAVAYDGSSWNTNIDDVPDTFFVDYNVGASLMSATAFDGMMYMSGSDHYVVQNGAKRLVSAAGMSSNAMDNDFFLLGTGIDDSALTAGSDVIGLECDLVDASQTGCTTAVTPVSGDLTFSVSSATPAGATLPMSSNSVEVLTLNAKAGSSATTLNTIVAEMDGIGATTNITNAYLYRGNTRLTQARSINTSTRQVTFAGLNLALAAGETAALTVRVELAASGTATTGDQIRFSVVSASDVDATGTVNGAFPLSGNTFSIGGVSTGTITVAKNGSISNPSIGQNDATIAKFMLTANTEAASVQHVTLRVTDATDHSDLKLWKGATLLASGTAVGKSVSFDLSAAPVEIANGANAVLTVTADIGGITGRAVSAYVENNADVVAIGGTYGFGMGVTATTYDGGSCTSTSGDCSYSTTQGGDLTLAGNGPLAGTVSVNSQDRVLLNFSLTSAQDATIRSVAVSVYGDDDADNDPFDGVEAGGSDTDGLLYNVTEGALKDIKVINTATGTIVMGPQELSLAGNDAVQVLTFTDVFSMAAGETLNLAVTADVDNNTVSGTEYGAAVNAATISAEDVNGDAITRIVPAGMVQGNSQQALAATLTLALASTPGDVATVRGASAVNVASFSMVAGSGSDLNVSDVTFDISSSTDNSTFVSGGSDVTNYISSCSLYDFAGNQVGAAKSPETGGATIIFNNLNWAVPAGVSELLSLKCNFYKPTASAPKYFSFDVSTAGNIVAEDKDAQTVYINGSTATTDAIAVNGGLTPTNSTTVSVAGTLALTADSSTPTADILLAGSTSNLVSTFRLTATTEDWNVSTFTVAEKAAQVMGLGTDSSAYANNITTVTLEYPAADGSTKTVSTPMTGNEARFTNLDMLVKTGVPAKVNAFVSVPASDRNVGGYATSNERVRLGFFVDGTNDDNFSASGAQSGTSLVDSTSGAPTALTTGFSSFVVKKTKPTVTLSASTPSGGQKPIGDQEVLRFNVAASSNGDVSLDQIVFTMNASDNATSTWNEADVILPAEFDIYDLNNLGTSTALDVDGDWKMLASTGAESVAATVPVKFVKLDLTTPVVVPAGTTHTFALYFDTTGASATSDDSVQFGIAGDALATPIALGTGRTLAADFTISPMITTVTGSGALDTTATGAVNVGDILVFAGAEKVLVTAYTPAASTATVQRGYMGTTPALASTGAAITRIPSSFVWEDDGDSSTAVAGDLWGSYLVNDLPITGGAISF</sequence>
<accession>A0A2M7XCY7</accession>
<evidence type="ECO:0000256" key="1">
    <source>
        <dbReference type="SAM" id="SignalP"/>
    </source>
</evidence>
<evidence type="ECO:0000313" key="3">
    <source>
        <dbReference type="Proteomes" id="UP000231263"/>
    </source>
</evidence>
<keyword evidence="1" id="KW-0732">Signal</keyword>
<feature type="signal peptide" evidence="1">
    <location>
        <begin position="1"/>
        <end position="38"/>
    </location>
</feature>
<feature type="chain" id="PRO_5014960972" evidence="1">
    <location>
        <begin position="39"/>
        <end position="1356"/>
    </location>
</feature>
<proteinExistence type="predicted"/>
<protein>
    <submittedName>
        <fullName evidence="2">Uncharacterized protein</fullName>
    </submittedName>
</protein>
<gene>
    <name evidence="2" type="ORF">CO173_04735</name>
</gene>